<feature type="transmembrane region" description="Helical" evidence="8">
    <location>
        <begin position="283"/>
        <end position="304"/>
    </location>
</feature>
<evidence type="ECO:0000256" key="1">
    <source>
        <dbReference type="ARBA" id="ARBA00004651"/>
    </source>
</evidence>
<evidence type="ECO:0000256" key="8">
    <source>
        <dbReference type="SAM" id="Phobius"/>
    </source>
</evidence>
<reference evidence="10" key="1">
    <citation type="submission" date="2022-03" db="EMBL/GenBank/DDBJ databases">
        <authorList>
            <person name="Lindestad O."/>
        </authorList>
    </citation>
    <scope>NUCLEOTIDE SEQUENCE</scope>
</reference>
<dbReference type="OrthoDB" id="8120565at2759"/>
<evidence type="ECO:0000256" key="7">
    <source>
        <dbReference type="ARBA" id="ARBA00023136"/>
    </source>
</evidence>
<evidence type="ECO:0000256" key="4">
    <source>
        <dbReference type="ARBA" id="ARBA00022597"/>
    </source>
</evidence>
<feature type="transmembrane region" description="Helical" evidence="8">
    <location>
        <begin position="111"/>
        <end position="133"/>
    </location>
</feature>
<dbReference type="InterPro" id="IPR050549">
    <property type="entry name" value="MFS_Trehalose_Transporter"/>
</dbReference>
<comment type="subcellular location">
    <subcellularLocation>
        <location evidence="1">Cell membrane</location>
        <topology evidence="1">Multi-pass membrane protein</topology>
    </subcellularLocation>
</comment>
<feature type="transmembrane region" description="Helical" evidence="8">
    <location>
        <begin position="12"/>
        <end position="34"/>
    </location>
</feature>
<feature type="transmembrane region" description="Helical" evidence="8">
    <location>
        <begin position="145"/>
        <end position="167"/>
    </location>
</feature>
<feature type="transmembrane region" description="Helical" evidence="8">
    <location>
        <begin position="58"/>
        <end position="80"/>
    </location>
</feature>
<dbReference type="AlphaFoldDB" id="A0A8S4S4K6"/>
<evidence type="ECO:0000256" key="5">
    <source>
        <dbReference type="ARBA" id="ARBA00022692"/>
    </source>
</evidence>
<dbReference type="PROSITE" id="PS50850">
    <property type="entry name" value="MFS"/>
    <property type="match status" value="1"/>
</dbReference>
<dbReference type="GO" id="GO:0022857">
    <property type="term" value="F:transmembrane transporter activity"/>
    <property type="evidence" value="ECO:0007669"/>
    <property type="project" value="InterPro"/>
</dbReference>
<feature type="transmembrane region" description="Helical" evidence="8">
    <location>
        <begin position="173"/>
        <end position="190"/>
    </location>
</feature>
<comment type="caution">
    <text evidence="10">The sequence shown here is derived from an EMBL/GenBank/DDBJ whole genome shotgun (WGS) entry which is preliminary data.</text>
</comment>
<evidence type="ECO:0000256" key="3">
    <source>
        <dbReference type="ARBA" id="ARBA00022475"/>
    </source>
</evidence>
<feature type="transmembrane region" description="Helical" evidence="8">
    <location>
        <begin position="348"/>
        <end position="368"/>
    </location>
</feature>
<evidence type="ECO:0000313" key="11">
    <source>
        <dbReference type="Proteomes" id="UP000838756"/>
    </source>
</evidence>
<keyword evidence="5 8" id="KW-0812">Transmembrane</keyword>
<dbReference type="InterPro" id="IPR005828">
    <property type="entry name" value="MFS_sugar_transport-like"/>
</dbReference>
<feature type="transmembrane region" description="Helical" evidence="8">
    <location>
        <begin position="87"/>
        <end position="105"/>
    </location>
</feature>
<dbReference type="Proteomes" id="UP000838756">
    <property type="component" value="Unassembled WGS sequence"/>
</dbReference>
<feature type="transmembrane region" description="Helical" evidence="8">
    <location>
        <begin position="412"/>
        <end position="432"/>
    </location>
</feature>
<feature type="domain" description="Major facilitator superfamily (MFS) profile" evidence="9">
    <location>
        <begin position="10"/>
        <end position="467"/>
    </location>
</feature>
<dbReference type="SUPFAM" id="SSF103473">
    <property type="entry name" value="MFS general substrate transporter"/>
    <property type="match status" value="1"/>
</dbReference>
<keyword evidence="7 8" id="KW-0472">Membrane</keyword>
<proteinExistence type="predicted"/>
<dbReference type="PANTHER" id="PTHR48021:SF33">
    <property type="entry name" value="AT22075P-RELATED"/>
    <property type="match status" value="1"/>
</dbReference>
<feature type="transmembrane region" description="Helical" evidence="8">
    <location>
        <begin position="380"/>
        <end position="400"/>
    </location>
</feature>
<dbReference type="GO" id="GO:0005886">
    <property type="term" value="C:plasma membrane"/>
    <property type="evidence" value="ECO:0007669"/>
    <property type="project" value="UniProtKB-SubCell"/>
</dbReference>
<keyword evidence="6 8" id="KW-1133">Transmembrane helix</keyword>
<keyword evidence="3" id="KW-1003">Cell membrane</keyword>
<dbReference type="InterPro" id="IPR036259">
    <property type="entry name" value="MFS_trans_sf"/>
</dbReference>
<feature type="transmembrane region" description="Helical" evidence="8">
    <location>
        <begin position="444"/>
        <end position="463"/>
    </location>
</feature>
<protein>
    <submittedName>
        <fullName evidence="10">Jg13871 protein</fullName>
    </submittedName>
</protein>
<feature type="transmembrane region" description="Helical" evidence="8">
    <location>
        <begin position="324"/>
        <end position="341"/>
    </location>
</feature>
<evidence type="ECO:0000256" key="6">
    <source>
        <dbReference type="ARBA" id="ARBA00022989"/>
    </source>
</evidence>
<gene>
    <name evidence="10" type="primary">jg13871</name>
    <name evidence="10" type="ORF">PAEG_LOCUS22376</name>
</gene>
<keyword evidence="11" id="KW-1185">Reference proteome</keyword>
<dbReference type="Gene3D" id="1.20.1250.20">
    <property type="entry name" value="MFS general substrate transporter like domains"/>
    <property type="match status" value="1"/>
</dbReference>
<dbReference type="Pfam" id="PF00083">
    <property type="entry name" value="Sugar_tr"/>
    <property type="match status" value="1"/>
</dbReference>
<sequence>MDTEKVKFSAYIVQGLAAFIIAYLSLLTGFVYAWPSFTMEMFKSNSTVLSTSMSATEASLLGSLTNIGGLMVSPFCGYVVDKIGRKYSAMMFGVPFVVSWGLIYFTKSVSVVLLSIWLAGFGAGGQGISSMYISEISQDSIRGALTSSFVSVFLLGLLVSYIIGGYLSYEHVVFINFILSMMFILLLTLIKESPVYLLKRGRNKEAAESLAFYRRVEANSVEVQMEIKKITLQLNPKIDKILQDGDDVLLTTETGQYTDFIDQEKKSEAPWRILRQSKSSKRALTSVLIVMSLTILMGSVVMQIYAESLFKEAIPTMHPNTCSILLAVDYFLASFVCACMVDKFGRKTLMTVTSIISGVFTILLGSQLQKRWAPHWFTAFVIYGYSFVYNLGVAVVPFVLMAEVYLPEVRGLCNMLSMACMWIMNFVIIFIYNPLVILFGLGPAFYIFSTVCFIGAAYSHFCLPETKGLPADKIQLLFLKKKYFI</sequence>
<evidence type="ECO:0000259" key="9">
    <source>
        <dbReference type="PROSITE" id="PS50850"/>
    </source>
</evidence>
<keyword evidence="4" id="KW-0762">Sugar transport</keyword>
<dbReference type="PANTHER" id="PTHR48021">
    <property type="match status" value="1"/>
</dbReference>
<dbReference type="EMBL" id="CAKXAJ010026031">
    <property type="protein sequence ID" value="CAH2252069.1"/>
    <property type="molecule type" value="Genomic_DNA"/>
</dbReference>
<evidence type="ECO:0000256" key="2">
    <source>
        <dbReference type="ARBA" id="ARBA00022448"/>
    </source>
</evidence>
<dbReference type="FunFam" id="1.20.1250.20:FF:000218">
    <property type="entry name" value="facilitated trehalose transporter Tret1"/>
    <property type="match status" value="1"/>
</dbReference>
<name>A0A8S4S4K6_9NEOP</name>
<dbReference type="InterPro" id="IPR020846">
    <property type="entry name" value="MFS_dom"/>
</dbReference>
<keyword evidence="2" id="KW-0813">Transport</keyword>
<accession>A0A8S4S4K6</accession>
<organism evidence="10 11">
    <name type="scientific">Pararge aegeria aegeria</name>
    <dbReference type="NCBI Taxonomy" id="348720"/>
    <lineage>
        <taxon>Eukaryota</taxon>
        <taxon>Metazoa</taxon>
        <taxon>Ecdysozoa</taxon>
        <taxon>Arthropoda</taxon>
        <taxon>Hexapoda</taxon>
        <taxon>Insecta</taxon>
        <taxon>Pterygota</taxon>
        <taxon>Neoptera</taxon>
        <taxon>Endopterygota</taxon>
        <taxon>Lepidoptera</taxon>
        <taxon>Glossata</taxon>
        <taxon>Ditrysia</taxon>
        <taxon>Papilionoidea</taxon>
        <taxon>Nymphalidae</taxon>
        <taxon>Satyrinae</taxon>
        <taxon>Satyrini</taxon>
        <taxon>Parargina</taxon>
        <taxon>Pararge</taxon>
    </lineage>
</organism>
<evidence type="ECO:0000313" key="10">
    <source>
        <dbReference type="EMBL" id="CAH2252069.1"/>
    </source>
</evidence>